<dbReference type="EMBL" id="AP018165">
    <property type="protein sequence ID" value="BAY00135.1"/>
    <property type="molecule type" value="Genomic_DNA"/>
</dbReference>
<dbReference type="AlphaFoldDB" id="A0A1Z4F4K8"/>
<dbReference type="KEGG" id="mste:MSTE_04843"/>
<evidence type="ECO:0000313" key="3">
    <source>
        <dbReference type="EMBL" id="BAY00135.1"/>
    </source>
</evidence>
<keyword evidence="4" id="KW-1185">Reference proteome</keyword>
<proteinExistence type="predicted"/>
<dbReference type="OrthoDB" id="7058606at2"/>
<name>A0A1Z4F4K8_9MYCO</name>
<organism evidence="3 4">
    <name type="scientific">[Mycobacterium] stephanolepidis</name>
    <dbReference type="NCBI Taxonomy" id="1520670"/>
    <lineage>
        <taxon>Bacteria</taxon>
        <taxon>Bacillati</taxon>
        <taxon>Actinomycetota</taxon>
        <taxon>Actinomycetes</taxon>
        <taxon>Mycobacteriales</taxon>
        <taxon>Mycobacteriaceae</taxon>
        <taxon>Mycobacteroides</taxon>
    </lineage>
</organism>
<dbReference type="RefSeq" id="WP_096504943.1">
    <property type="nucleotide sequence ID" value="NZ_AP018165.1"/>
</dbReference>
<dbReference type="NCBIfam" id="TIGR03618">
    <property type="entry name" value="Rv1155_F420"/>
    <property type="match status" value="1"/>
</dbReference>
<accession>A0A1Z4F4K8</accession>
<evidence type="ECO:0000313" key="4">
    <source>
        <dbReference type="Proteomes" id="UP000217954"/>
    </source>
</evidence>
<dbReference type="PANTHER" id="PTHR35176">
    <property type="entry name" value="HEME OXYGENASE HI_0854-RELATED"/>
    <property type="match status" value="1"/>
</dbReference>
<gene>
    <name evidence="3" type="ORF">MSTE_04843</name>
</gene>
<dbReference type="Gene3D" id="2.30.110.10">
    <property type="entry name" value="Electron Transport, Fmn-binding Protein, Chain A"/>
    <property type="match status" value="1"/>
</dbReference>
<evidence type="ECO:0000259" key="2">
    <source>
        <dbReference type="Pfam" id="PF01243"/>
    </source>
</evidence>
<dbReference type="SUPFAM" id="SSF50475">
    <property type="entry name" value="FMN-binding split barrel"/>
    <property type="match status" value="1"/>
</dbReference>
<reference evidence="3 4" key="2">
    <citation type="journal article" date="2017" name="Int. J. Syst. Evol. Microbiol.">
        <title>Mycobacterium stephanolepidis sp. nov., a rapidly growing species related to Mycobacterium chelonae, isolated from marine teleost fish, Stephanolepis cirrhifer.</title>
        <authorList>
            <person name="Fukano H."/>
            <person name="Wada S."/>
            <person name="Kurata O."/>
            <person name="Katayama K."/>
            <person name="Fujiwara N."/>
            <person name="Hoshino Y."/>
        </authorList>
    </citation>
    <scope>NUCLEOTIDE SEQUENCE [LARGE SCALE GENOMIC DNA]</scope>
    <source>
        <strain evidence="3 4">NJB0901</strain>
    </source>
</reference>
<dbReference type="GO" id="GO:0016627">
    <property type="term" value="F:oxidoreductase activity, acting on the CH-CH group of donors"/>
    <property type="evidence" value="ECO:0007669"/>
    <property type="project" value="TreeGrafter"/>
</dbReference>
<sequence>MTSIHDPAVRQFLDSTPALVGQLGYLGNDGRPLVLPIWYRLGEDHLQFVTHVSTRKVRSLHRDPRAVVTVATPSEPYLYVQVQGDAHVEPDTSEVRDTLIDITTRYLGADRAAAYVDEHHSAPGETIVRIHPVRIHTAL</sequence>
<dbReference type="InterPro" id="IPR052019">
    <property type="entry name" value="F420H2_bilvrd_red/Heme_oxyg"/>
</dbReference>
<dbReference type="InterPro" id="IPR011576">
    <property type="entry name" value="Pyridox_Oxase_N"/>
</dbReference>
<dbReference type="Proteomes" id="UP000217954">
    <property type="component" value="Chromosome"/>
</dbReference>
<dbReference type="GO" id="GO:0005829">
    <property type="term" value="C:cytosol"/>
    <property type="evidence" value="ECO:0007669"/>
    <property type="project" value="TreeGrafter"/>
</dbReference>
<dbReference type="GO" id="GO:0070967">
    <property type="term" value="F:coenzyme F420 binding"/>
    <property type="evidence" value="ECO:0007669"/>
    <property type="project" value="TreeGrafter"/>
</dbReference>
<reference evidence="4" key="1">
    <citation type="journal article" date="2017" name="Genome Announc.">
        <title>Complete Genome Sequence of Mycobacterium stephanolepidis.</title>
        <authorList>
            <person name="Fukano H."/>
            <person name="Yoshida M."/>
            <person name="Katayama Y."/>
            <person name="Omatsu T."/>
            <person name="Mizutani T."/>
            <person name="Kurata O."/>
            <person name="Wada S."/>
            <person name="Hoshino Y."/>
        </authorList>
    </citation>
    <scope>NUCLEOTIDE SEQUENCE [LARGE SCALE GENOMIC DNA]</scope>
    <source>
        <strain evidence="4">NJB0901</strain>
    </source>
</reference>
<feature type="domain" description="Pyridoxamine 5'-phosphate oxidase N-terminal" evidence="2">
    <location>
        <begin position="7"/>
        <end position="136"/>
    </location>
</feature>
<dbReference type="InterPro" id="IPR012349">
    <property type="entry name" value="Split_barrel_FMN-bd"/>
</dbReference>
<keyword evidence="1" id="KW-0560">Oxidoreductase</keyword>
<evidence type="ECO:0000256" key="1">
    <source>
        <dbReference type="ARBA" id="ARBA00023002"/>
    </source>
</evidence>
<dbReference type="InterPro" id="IPR019920">
    <property type="entry name" value="F420-binding_dom_put"/>
</dbReference>
<protein>
    <recommendedName>
        <fullName evidence="2">Pyridoxamine 5'-phosphate oxidase N-terminal domain-containing protein</fullName>
    </recommendedName>
</protein>
<dbReference type="Pfam" id="PF01243">
    <property type="entry name" value="PNPOx_N"/>
    <property type="match status" value="1"/>
</dbReference>
<dbReference type="PANTHER" id="PTHR35176:SF6">
    <property type="entry name" value="HEME OXYGENASE HI_0854-RELATED"/>
    <property type="match status" value="1"/>
</dbReference>